<dbReference type="Proteomes" id="UP000199046">
    <property type="component" value="Unassembled WGS sequence"/>
</dbReference>
<gene>
    <name evidence="4" type="ORF">SAMN05421848_2608</name>
</gene>
<evidence type="ECO:0000256" key="2">
    <source>
        <dbReference type="SAM" id="SignalP"/>
    </source>
</evidence>
<reference evidence="5" key="1">
    <citation type="submission" date="2016-10" db="EMBL/GenBank/DDBJ databases">
        <authorList>
            <person name="Varghese N."/>
            <person name="Submissions S."/>
        </authorList>
    </citation>
    <scope>NUCLEOTIDE SEQUENCE [LARGE SCALE GENOMIC DNA]</scope>
    <source>
        <strain evidence="5">DSM 23439</strain>
    </source>
</reference>
<dbReference type="PANTHER" id="PTHR47572">
    <property type="entry name" value="LIPOPROTEIN-RELATED"/>
    <property type="match status" value="1"/>
</dbReference>
<feature type="domain" description="SMP-30/Gluconolactonase/LRE-like region" evidence="3">
    <location>
        <begin position="62"/>
        <end position="321"/>
    </location>
</feature>
<feature type="signal peptide" evidence="2">
    <location>
        <begin position="1"/>
        <end position="28"/>
    </location>
</feature>
<dbReference type="Pfam" id="PF08450">
    <property type="entry name" value="SGL"/>
    <property type="match status" value="1"/>
</dbReference>
<feature type="chain" id="PRO_5011761453" evidence="2">
    <location>
        <begin position="29"/>
        <end position="339"/>
    </location>
</feature>
<evidence type="ECO:0000313" key="4">
    <source>
        <dbReference type="EMBL" id="SFC74839.1"/>
    </source>
</evidence>
<dbReference type="GO" id="GO:0016787">
    <property type="term" value="F:hydrolase activity"/>
    <property type="evidence" value="ECO:0007669"/>
    <property type="project" value="UniProtKB-KW"/>
</dbReference>
<evidence type="ECO:0000256" key="1">
    <source>
        <dbReference type="ARBA" id="ARBA00022801"/>
    </source>
</evidence>
<dbReference type="RefSeq" id="WP_090134746.1">
    <property type="nucleotide sequence ID" value="NZ_FOLY01000005.1"/>
</dbReference>
<dbReference type="InterPro" id="IPR013658">
    <property type="entry name" value="SGL"/>
</dbReference>
<organism evidence="4 5">
    <name type="scientific">Kushneria avicenniae</name>
    <dbReference type="NCBI Taxonomy" id="402385"/>
    <lineage>
        <taxon>Bacteria</taxon>
        <taxon>Pseudomonadati</taxon>
        <taxon>Pseudomonadota</taxon>
        <taxon>Gammaproteobacteria</taxon>
        <taxon>Oceanospirillales</taxon>
        <taxon>Halomonadaceae</taxon>
        <taxon>Kushneria</taxon>
    </lineage>
</organism>
<proteinExistence type="predicted"/>
<protein>
    <submittedName>
        <fullName evidence="4">Gluconolactonase</fullName>
    </submittedName>
</protein>
<dbReference type="OrthoDB" id="241638at2"/>
<dbReference type="AlphaFoldDB" id="A0A1I1LP84"/>
<dbReference type="EMBL" id="FOLY01000005">
    <property type="protein sequence ID" value="SFC74839.1"/>
    <property type="molecule type" value="Genomic_DNA"/>
</dbReference>
<dbReference type="InterPro" id="IPR011042">
    <property type="entry name" value="6-blade_b-propeller_TolB-like"/>
</dbReference>
<dbReference type="PANTHER" id="PTHR47572:SF4">
    <property type="entry name" value="LACTONASE DRP35"/>
    <property type="match status" value="1"/>
</dbReference>
<accession>A0A1I1LP84</accession>
<evidence type="ECO:0000313" key="5">
    <source>
        <dbReference type="Proteomes" id="UP000199046"/>
    </source>
</evidence>
<keyword evidence="1" id="KW-0378">Hydrolase</keyword>
<dbReference type="SUPFAM" id="SSF63829">
    <property type="entry name" value="Calcium-dependent phosphotriesterase"/>
    <property type="match status" value="1"/>
</dbReference>
<keyword evidence="2" id="KW-0732">Signal</keyword>
<name>A0A1I1LP84_9GAMM</name>
<dbReference type="STRING" id="402385.SAMN05421848_2608"/>
<dbReference type="Gene3D" id="2.120.10.30">
    <property type="entry name" value="TolB, C-terminal domain"/>
    <property type="match status" value="1"/>
</dbReference>
<sequence>MSRWLYHVSRSLCTGLLMAGMGAGSALASGGDAPAVVAETPGFNDLVDDNADIQQLFGGAKWSEGPLALPDGSVIWSDIKNNRVMVWREGEEVGEWLRPAQFHNGHALDHEGRVIAASHGKRAVERQNEDGQWEVLADLDGEQKLNSPNDLVVDARGRIWFTDPTFGIDEPEEGYGGRSVTGGEYVYRFDPESDELTRLSTPAVKTPNGLAFAPGENTLYIADSELGHDRENDSLNHHIVAYDVDEDGALANERIFAEVSPGVPDGIKVDEHGNVWSSSDSGLQVFNPDGERLGRIDLPERTANLAFAEHGGQHYLFVTATSSLYRIPVNVGEARSQRD</sequence>
<keyword evidence="5" id="KW-1185">Reference proteome</keyword>
<dbReference type="InterPro" id="IPR051262">
    <property type="entry name" value="SMP-30/CGR1_Lactonase"/>
</dbReference>
<evidence type="ECO:0000259" key="3">
    <source>
        <dbReference type="Pfam" id="PF08450"/>
    </source>
</evidence>